<keyword evidence="14" id="KW-1185">Reference proteome</keyword>
<proteinExistence type="inferred from homology"/>
<dbReference type="Gene3D" id="1.10.630.10">
    <property type="entry name" value="Cytochrome P450"/>
    <property type="match status" value="3"/>
</dbReference>
<evidence type="ECO:0000313" key="14">
    <source>
        <dbReference type="Proteomes" id="UP000797356"/>
    </source>
</evidence>
<keyword evidence="8 11" id="KW-0408">Iron</keyword>
<dbReference type="InterPro" id="IPR036396">
    <property type="entry name" value="Cyt_P450_sf"/>
</dbReference>
<evidence type="ECO:0000256" key="9">
    <source>
        <dbReference type="ARBA" id="ARBA00023033"/>
    </source>
</evidence>
<keyword evidence="3 11" id="KW-0349">Heme</keyword>
<evidence type="ECO:0000256" key="10">
    <source>
        <dbReference type="ARBA" id="ARBA00023136"/>
    </source>
</evidence>
<dbReference type="SUPFAM" id="SSF48264">
    <property type="entry name" value="Cytochrome P450"/>
    <property type="match status" value="2"/>
</dbReference>
<evidence type="ECO:0000256" key="3">
    <source>
        <dbReference type="ARBA" id="ARBA00022617"/>
    </source>
</evidence>
<sequence>MAFVSAEMLWISGWGLVGALFLGWAVSALEWVWWRPRRLERALRAQGLKGTQYRFLHGDQKEDYRLRKEARSKPMAFSHQIIPRILPHLHQAIKKNGKISFTWFGPRPRVTITDPGLTREILSMKFGHFEKPHSNPLGRLLVAGLASYEGEKWAKHRRIINPAFHLEKLKCMMPAFSTCCDELINKWDRLVASKGSCELDVWPEFQSFTRDVISRTAFGSNYREGQRIFHLQEEQAQLVMQAVQNIYIPGFRFLPTKKNKRMKEIDIEIRSLLRSMIERREMAIRKEGTSNDDLLGLLMESNIRYSTENGVSNNSGMSVEDVIEECKLFYFAGHETTSVLLTWTLVTMVLHEVLRLYPPVTLLPRKTFKEMKLGQFTFPDGVELLLPIIFIHHDPEFWGEDASEFNPERFAEGVSKASKIPGAFFPFSGGPRICIDRERLGLGVVEAEAAGARSPCPGAGGHPCMMPAFSACCDELINKWDGLVANSKRSCELDVWPEFQSFTGDVISRTAFGSNFREGQRILQLQQEQAELAIRALQNIYVPGFRFLPTKKNKRMKEIDIEIRSRLMSMIERREIAIRKEGSSNDDLLGLLMESNFRHSRENGGSKNSGMSIEDVIQECKLFYFAGHETTSVLLTWTLVTMVLYEVLRLYPPAVLLMRKTYKEMKLGPTTFPKGVQLLLPIIFIHHDPEFWGEDASEFNPERFAEGVSKASKIQGAFFPFGGGPRICIGQSFAVMEAKMALARILQHFTFEISPSYAHAPYTVATLHPQHGAQIILHKH</sequence>
<reference evidence="13" key="1">
    <citation type="journal article" date="2017" name="Gigascience">
        <title>The genome draft of coconut (Cocos nucifera).</title>
        <authorList>
            <person name="Xiao Y."/>
            <person name="Xu P."/>
            <person name="Fan H."/>
            <person name="Baudouin L."/>
            <person name="Xia W."/>
            <person name="Bocs S."/>
            <person name="Xu J."/>
            <person name="Li Q."/>
            <person name="Guo A."/>
            <person name="Zhou L."/>
            <person name="Li J."/>
            <person name="Wu Y."/>
            <person name="Ma Z."/>
            <person name="Armero A."/>
            <person name="Issali A.E."/>
            <person name="Liu N."/>
            <person name="Peng M."/>
            <person name="Yang Y."/>
        </authorList>
    </citation>
    <scope>NUCLEOTIDE SEQUENCE</scope>
    <source>
        <tissue evidence="13">Spear leaf of Hainan Tall coconut</tissue>
    </source>
</reference>
<keyword evidence="7" id="KW-0560">Oxidoreductase</keyword>
<name>A0A8K0IB77_COCNU</name>
<dbReference type="GO" id="GO:0020037">
    <property type="term" value="F:heme binding"/>
    <property type="evidence" value="ECO:0007669"/>
    <property type="project" value="InterPro"/>
</dbReference>
<evidence type="ECO:0000256" key="2">
    <source>
        <dbReference type="ARBA" id="ARBA00010617"/>
    </source>
</evidence>
<gene>
    <name evidence="13" type="ORF">COCNU_06G006140</name>
</gene>
<dbReference type="InterPro" id="IPR002401">
    <property type="entry name" value="Cyt_P450_E_grp-I"/>
</dbReference>
<organism evidence="13 14">
    <name type="scientific">Cocos nucifera</name>
    <name type="common">Coconut palm</name>
    <dbReference type="NCBI Taxonomy" id="13894"/>
    <lineage>
        <taxon>Eukaryota</taxon>
        <taxon>Viridiplantae</taxon>
        <taxon>Streptophyta</taxon>
        <taxon>Embryophyta</taxon>
        <taxon>Tracheophyta</taxon>
        <taxon>Spermatophyta</taxon>
        <taxon>Magnoliopsida</taxon>
        <taxon>Liliopsida</taxon>
        <taxon>Arecaceae</taxon>
        <taxon>Arecoideae</taxon>
        <taxon>Cocoseae</taxon>
        <taxon>Attaleinae</taxon>
        <taxon>Cocos</taxon>
    </lineage>
</organism>
<dbReference type="PROSITE" id="PS00086">
    <property type="entry name" value="CYTOCHROME_P450"/>
    <property type="match status" value="1"/>
</dbReference>
<dbReference type="Pfam" id="PF00067">
    <property type="entry name" value="p450"/>
    <property type="match status" value="2"/>
</dbReference>
<dbReference type="Proteomes" id="UP000797356">
    <property type="component" value="Chromosome 6"/>
</dbReference>
<accession>A0A8K0IB77</accession>
<dbReference type="InterPro" id="IPR050665">
    <property type="entry name" value="Cytochrome_P450_Monooxygen"/>
</dbReference>
<evidence type="ECO:0000256" key="7">
    <source>
        <dbReference type="ARBA" id="ARBA00023002"/>
    </source>
</evidence>
<evidence type="ECO:0000256" key="8">
    <source>
        <dbReference type="ARBA" id="ARBA00023004"/>
    </source>
</evidence>
<dbReference type="PANTHER" id="PTHR24282">
    <property type="entry name" value="CYTOCHROME P450 FAMILY MEMBER"/>
    <property type="match status" value="1"/>
</dbReference>
<comment type="similarity">
    <text evidence="2">Belongs to the cytochrome P450 family.</text>
</comment>
<dbReference type="AlphaFoldDB" id="A0A8K0IB77"/>
<evidence type="ECO:0000313" key="13">
    <source>
        <dbReference type="EMBL" id="KAG1346785.1"/>
    </source>
</evidence>
<dbReference type="GO" id="GO:0006629">
    <property type="term" value="P:lipid metabolic process"/>
    <property type="evidence" value="ECO:0007669"/>
    <property type="project" value="UniProtKB-ARBA"/>
</dbReference>
<dbReference type="EMBL" id="CM017877">
    <property type="protein sequence ID" value="KAG1346785.1"/>
    <property type="molecule type" value="Genomic_DNA"/>
</dbReference>
<comment type="caution">
    <text evidence="13">The sequence shown here is derived from an EMBL/GenBank/DDBJ whole genome shotgun (WGS) entry which is preliminary data.</text>
</comment>
<protein>
    <submittedName>
        <fullName evidence="13">Cytochrome P450 72A14</fullName>
    </submittedName>
</protein>
<evidence type="ECO:0000256" key="12">
    <source>
        <dbReference type="SAM" id="Phobius"/>
    </source>
</evidence>
<dbReference type="GO" id="GO:0004497">
    <property type="term" value="F:monooxygenase activity"/>
    <property type="evidence" value="ECO:0007669"/>
    <property type="project" value="UniProtKB-KW"/>
</dbReference>
<keyword evidence="6 12" id="KW-1133">Transmembrane helix</keyword>
<dbReference type="PRINTS" id="PR00463">
    <property type="entry name" value="EP450I"/>
</dbReference>
<evidence type="ECO:0000256" key="6">
    <source>
        <dbReference type="ARBA" id="ARBA00022989"/>
    </source>
</evidence>
<dbReference type="GO" id="GO:0005506">
    <property type="term" value="F:iron ion binding"/>
    <property type="evidence" value="ECO:0007669"/>
    <property type="project" value="InterPro"/>
</dbReference>
<dbReference type="GO" id="GO:0016705">
    <property type="term" value="F:oxidoreductase activity, acting on paired donors, with incorporation or reduction of molecular oxygen"/>
    <property type="evidence" value="ECO:0007669"/>
    <property type="project" value="InterPro"/>
</dbReference>
<dbReference type="InterPro" id="IPR001128">
    <property type="entry name" value="Cyt_P450"/>
</dbReference>
<comment type="cofactor">
    <cofactor evidence="11">
        <name>heme</name>
        <dbReference type="ChEBI" id="CHEBI:30413"/>
    </cofactor>
</comment>
<keyword evidence="5 11" id="KW-0479">Metal-binding</keyword>
<feature type="binding site" description="axial binding residue" evidence="11">
    <location>
        <position position="728"/>
    </location>
    <ligand>
        <name>heme</name>
        <dbReference type="ChEBI" id="CHEBI:30413"/>
    </ligand>
    <ligandPart>
        <name>Fe</name>
        <dbReference type="ChEBI" id="CHEBI:18248"/>
    </ligandPart>
</feature>
<evidence type="ECO:0000256" key="5">
    <source>
        <dbReference type="ARBA" id="ARBA00022723"/>
    </source>
</evidence>
<dbReference type="PRINTS" id="PR00385">
    <property type="entry name" value="P450"/>
</dbReference>
<keyword evidence="4 12" id="KW-0812">Transmembrane</keyword>
<dbReference type="PANTHER" id="PTHR24282:SF255">
    <property type="entry name" value="CYTOCHROME P450 72A11-RELATED"/>
    <property type="match status" value="1"/>
</dbReference>
<evidence type="ECO:0000256" key="11">
    <source>
        <dbReference type="PIRSR" id="PIRSR602401-1"/>
    </source>
</evidence>
<dbReference type="OrthoDB" id="1470350at2759"/>
<dbReference type="InterPro" id="IPR017972">
    <property type="entry name" value="Cyt_P450_CS"/>
</dbReference>
<keyword evidence="10 12" id="KW-0472">Membrane</keyword>
<comment type="subcellular location">
    <subcellularLocation>
        <location evidence="1">Membrane</location>
    </subcellularLocation>
</comment>
<reference evidence="13" key="2">
    <citation type="submission" date="2019-07" db="EMBL/GenBank/DDBJ databases">
        <authorList>
            <person name="Yang Y."/>
            <person name="Bocs S."/>
            <person name="Baudouin L."/>
        </authorList>
    </citation>
    <scope>NUCLEOTIDE SEQUENCE</scope>
    <source>
        <tissue evidence="13">Spear leaf of Hainan Tall coconut</tissue>
    </source>
</reference>
<feature type="transmembrane region" description="Helical" evidence="12">
    <location>
        <begin position="12"/>
        <end position="34"/>
    </location>
</feature>
<dbReference type="Gene3D" id="1.20.120.990">
    <property type="entry name" value="Glycosyltransferase family 88, C-terminal domain"/>
    <property type="match status" value="1"/>
</dbReference>
<keyword evidence="9" id="KW-0503">Monooxygenase</keyword>
<evidence type="ECO:0000256" key="1">
    <source>
        <dbReference type="ARBA" id="ARBA00004370"/>
    </source>
</evidence>
<evidence type="ECO:0000256" key="4">
    <source>
        <dbReference type="ARBA" id="ARBA00022692"/>
    </source>
</evidence>
<dbReference type="GO" id="GO:0016020">
    <property type="term" value="C:membrane"/>
    <property type="evidence" value="ECO:0007669"/>
    <property type="project" value="UniProtKB-SubCell"/>
</dbReference>